<reference evidence="4 5" key="1">
    <citation type="submission" date="2019-11" db="EMBL/GenBank/DDBJ databases">
        <authorList>
            <person name="He Y."/>
        </authorList>
    </citation>
    <scope>NUCLEOTIDE SEQUENCE [LARGE SCALE GENOMIC DNA]</scope>
    <source>
        <strain evidence="4 5">SCSIO 58843</strain>
    </source>
</reference>
<dbReference type="SUPFAM" id="SSF56801">
    <property type="entry name" value="Acetyl-CoA synthetase-like"/>
    <property type="match status" value="1"/>
</dbReference>
<dbReference type="Gene3D" id="3.30.300.30">
    <property type="match status" value="1"/>
</dbReference>
<dbReference type="GO" id="GO:0006631">
    <property type="term" value="P:fatty acid metabolic process"/>
    <property type="evidence" value="ECO:0007669"/>
    <property type="project" value="TreeGrafter"/>
</dbReference>
<dbReference type="KEGG" id="atq:GH723_02370"/>
<evidence type="ECO:0000313" key="5">
    <source>
        <dbReference type="Proteomes" id="UP000334019"/>
    </source>
</evidence>
<dbReference type="AlphaFoldDB" id="A0A5Q2RHK8"/>
<dbReference type="PANTHER" id="PTHR43201:SF8">
    <property type="entry name" value="ACYL-COA SYNTHETASE FAMILY MEMBER 3"/>
    <property type="match status" value="1"/>
</dbReference>
<proteinExistence type="inferred from homology"/>
<comment type="similarity">
    <text evidence="1">Belongs to the ATP-dependent AMP-binding enzyme family.</text>
</comment>
<protein>
    <submittedName>
        <fullName evidence="4">AMP-binding protein</fullName>
    </submittedName>
</protein>
<sequence>MERGDQGRPHRPPRRAPHRRARLHRGRWLRGHRRGQGHARRDRQVPARPHHPVLTPDDRDVEPGSGEPGLLASASAAYGYYKDEEKTARTFRQIDGISYALTGDWATVEADGTITLLGRGSNCINSGGEKIYPEEVEEALKRHEAVDDCLVVGLPHEQLGQQIVAVVGTSAAAPPDGDELRAWLRSSLSGYKIPKSIVVMEQVRRAPNGKADYGWAKEVATSVAGPP</sequence>
<dbReference type="InterPro" id="IPR045851">
    <property type="entry name" value="AMP-bd_C_sf"/>
</dbReference>
<feature type="compositionally biased region" description="Basic residues" evidence="2">
    <location>
        <begin position="9"/>
        <end position="41"/>
    </location>
</feature>
<dbReference type="PANTHER" id="PTHR43201">
    <property type="entry name" value="ACYL-COA SYNTHETASE"/>
    <property type="match status" value="1"/>
</dbReference>
<gene>
    <name evidence="4" type="ORF">GH723_02370</name>
</gene>
<evidence type="ECO:0000256" key="2">
    <source>
        <dbReference type="SAM" id="MobiDB-lite"/>
    </source>
</evidence>
<evidence type="ECO:0000256" key="1">
    <source>
        <dbReference type="ARBA" id="ARBA00006432"/>
    </source>
</evidence>
<dbReference type="EMBL" id="CP045851">
    <property type="protein sequence ID" value="QGG94041.1"/>
    <property type="molecule type" value="Genomic_DNA"/>
</dbReference>
<name>A0A5Q2RHK8_9ACTN</name>
<feature type="region of interest" description="Disordered" evidence="2">
    <location>
        <begin position="1"/>
        <end position="69"/>
    </location>
</feature>
<dbReference type="GO" id="GO:0031956">
    <property type="term" value="F:medium-chain fatty acid-CoA ligase activity"/>
    <property type="evidence" value="ECO:0007669"/>
    <property type="project" value="TreeGrafter"/>
</dbReference>
<dbReference type="InterPro" id="IPR025110">
    <property type="entry name" value="AMP-bd_C"/>
</dbReference>
<organism evidence="4 5">
    <name type="scientific">Actinomarinicola tropica</name>
    <dbReference type="NCBI Taxonomy" id="2789776"/>
    <lineage>
        <taxon>Bacteria</taxon>
        <taxon>Bacillati</taxon>
        <taxon>Actinomycetota</taxon>
        <taxon>Acidimicrobiia</taxon>
        <taxon>Acidimicrobiales</taxon>
        <taxon>Iamiaceae</taxon>
        <taxon>Actinomarinicola</taxon>
    </lineage>
</organism>
<dbReference type="Proteomes" id="UP000334019">
    <property type="component" value="Chromosome"/>
</dbReference>
<feature type="domain" description="AMP-binding enzyme C-terminal" evidence="3">
    <location>
        <begin position="135"/>
        <end position="210"/>
    </location>
</feature>
<accession>A0A5Q2RHK8</accession>
<evidence type="ECO:0000313" key="4">
    <source>
        <dbReference type="EMBL" id="QGG94041.1"/>
    </source>
</evidence>
<evidence type="ECO:0000259" key="3">
    <source>
        <dbReference type="Pfam" id="PF13193"/>
    </source>
</evidence>
<keyword evidence="5" id="KW-1185">Reference proteome</keyword>
<dbReference type="Pfam" id="PF13193">
    <property type="entry name" value="AMP-binding_C"/>
    <property type="match status" value="1"/>
</dbReference>
<dbReference type="Gene3D" id="2.30.38.10">
    <property type="entry name" value="Luciferase, Domain 3"/>
    <property type="match status" value="1"/>
</dbReference>